<comment type="similarity">
    <text evidence="2">Belongs to the multi antimicrobial extrusion (MATE) (TC 2.A.66.1) family. MepA subfamily.</text>
</comment>
<feature type="transmembrane region" description="Helical" evidence="10">
    <location>
        <begin position="138"/>
        <end position="155"/>
    </location>
</feature>
<evidence type="ECO:0000256" key="7">
    <source>
        <dbReference type="ARBA" id="ARBA00022989"/>
    </source>
</evidence>
<dbReference type="InterPro" id="IPR051327">
    <property type="entry name" value="MATE_MepA_subfamily"/>
</dbReference>
<evidence type="ECO:0000256" key="10">
    <source>
        <dbReference type="SAM" id="Phobius"/>
    </source>
</evidence>
<evidence type="ECO:0000256" key="1">
    <source>
        <dbReference type="ARBA" id="ARBA00004651"/>
    </source>
</evidence>
<dbReference type="AlphaFoldDB" id="A0A1C6JYG0"/>
<evidence type="ECO:0000313" key="11">
    <source>
        <dbReference type="EMBL" id="SCJ86775.1"/>
    </source>
</evidence>
<feature type="transmembrane region" description="Helical" evidence="10">
    <location>
        <begin position="289"/>
        <end position="307"/>
    </location>
</feature>
<sequence length="446" mass="47510">MTERRINPLDRDFGAGALLRFAFPTIFMMVFMGMYTIVDTVFISRLVGTEALSAVNIVCPVIYATVGLATMLATGGGAIIGRRMGEGDDRGARSAFSLLALCCVALSALIALLGLSFLDPLVRALGASDILAPYCRDYLGVLLLCTPFNMLQVLFQNLLVTAGRPGLGFGLTLAAGCTNAVLDFVFMGPLKMGIMGAAIATGLGYSIPAVAGLLVFMKKRGSLYFCRPTWEGRVLAEACLNGSSEMVSQLATALTTFLFNIQMIKLAGEAGVAAVTVMLYTQFLMSTLYIGFSMGVAPIISFNYGSGNTRRQKRVFGTCLRFIGLSSLAIFALTMIGAPVLSAIFAAPGSTVYQLSRAGFRLFGYSFLASGINIFTSAMFTALSNGKLSAGLSFTRTFGFTTIGLLLLPRLWGVDGLWLAVPIAEGLTVIAALVLLWRGRKRYGYL</sequence>
<name>A0A1C6JYG0_9FIRM</name>
<keyword evidence="8 10" id="KW-0472">Membrane</keyword>
<feature type="transmembrane region" description="Helical" evidence="10">
    <location>
        <begin position="362"/>
        <end position="382"/>
    </location>
</feature>
<evidence type="ECO:0000256" key="2">
    <source>
        <dbReference type="ARBA" id="ARBA00008417"/>
    </source>
</evidence>
<dbReference type="Pfam" id="PF01554">
    <property type="entry name" value="MatE"/>
    <property type="match status" value="2"/>
</dbReference>
<keyword evidence="9" id="KW-0046">Antibiotic resistance</keyword>
<dbReference type="EMBL" id="FMHG01000002">
    <property type="protein sequence ID" value="SCJ86775.1"/>
    <property type="molecule type" value="Genomic_DNA"/>
</dbReference>
<feature type="transmembrane region" description="Helical" evidence="10">
    <location>
        <begin position="95"/>
        <end position="118"/>
    </location>
</feature>
<feature type="transmembrane region" description="Helical" evidence="10">
    <location>
        <begin position="21"/>
        <end position="43"/>
    </location>
</feature>
<organism evidence="11">
    <name type="scientific">uncultured Anaerotruncus sp</name>
    <dbReference type="NCBI Taxonomy" id="905011"/>
    <lineage>
        <taxon>Bacteria</taxon>
        <taxon>Bacillati</taxon>
        <taxon>Bacillota</taxon>
        <taxon>Clostridia</taxon>
        <taxon>Eubacteriales</taxon>
        <taxon>Oscillospiraceae</taxon>
        <taxon>Anaerotruncus</taxon>
        <taxon>environmental samples</taxon>
    </lineage>
</organism>
<dbReference type="PIRSF" id="PIRSF006603">
    <property type="entry name" value="DinF"/>
    <property type="match status" value="1"/>
</dbReference>
<feature type="transmembrane region" description="Helical" evidence="10">
    <location>
        <begin position="266"/>
        <end position="283"/>
    </location>
</feature>
<feature type="transmembrane region" description="Helical" evidence="10">
    <location>
        <begin position="394"/>
        <end position="412"/>
    </location>
</feature>
<dbReference type="PANTHER" id="PTHR43823">
    <property type="entry name" value="SPORULATION PROTEIN YKVU"/>
    <property type="match status" value="1"/>
</dbReference>
<feature type="transmembrane region" description="Helical" evidence="10">
    <location>
        <begin position="55"/>
        <end position="74"/>
    </location>
</feature>
<keyword evidence="7 10" id="KW-1133">Transmembrane helix</keyword>
<comment type="subcellular location">
    <subcellularLocation>
        <location evidence="1">Cell membrane</location>
        <topology evidence="1">Multi-pass membrane protein</topology>
    </subcellularLocation>
</comment>
<dbReference type="InterPro" id="IPR048279">
    <property type="entry name" value="MdtK-like"/>
</dbReference>
<dbReference type="GO" id="GO:0005886">
    <property type="term" value="C:plasma membrane"/>
    <property type="evidence" value="ECO:0007669"/>
    <property type="project" value="UniProtKB-SubCell"/>
</dbReference>
<dbReference type="InterPro" id="IPR002528">
    <property type="entry name" value="MATE_fam"/>
</dbReference>
<proteinExistence type="inferred from homology"/>
<evidence type="ECO:0000256" key="9">
    <source>
        <dbReference type="ARBA" id="ARBA00023251"/>
    </source>
</evidence>
<protein>
    <recommendedName>
        <fullName evidence="3">Multidrug export protein MepA</fullName>
    </recommendedName>
</protein>
<keyword evidence="6 10" id="KW-0812">Transmembrane</keyword>
<dbReference type="CDD" id="cd13143">
    <property type="entry name" value="MATE_MepA_like"/>
    <property type="match status" value="1"/>
</dbReference>
<dbReference type="InterPro" id="IPR045070">
    <property type="entry name" value="MATE_MepA-like"/>
</dbReference>
<evidence type="ECO:0000256" key="8">
    <source>
        <dbReference type="ARBA" id="ARBA00023136"/>
    </source>
</evidence>
<dbReference type="GO" id="GO:0042910">
    <property type="term" value="F:xenobiotic transmembrane transporter activity"/>
    <property type="evidence" value="ECO:0007669"/>
    <property type="project" value="InterPro"/>
</dbReference>
<evidence type="ECO:0000256" key="4">
    <source>
        <dbReference type="ARBA" id="ARBA00022448"/>
    </source>
</evidence>
<dbReference type="PANTHER" id="PTHR43823:SF3">
    <property type="entry name" value="MULTIDRUG EXPORT PROTEIN MEPA"/>
    <property type="match status" value="1"/>
</dbReference>
<feature type="transmembrane region" description="Helical" evidence="10">
    <location>
        <begin position="319"/>
        <end position="342"/>
    </location>
</feature>
<accession>A0A1C6JYG0</accession>
<keyword evidence="4" id="KW-0813">Transport</keyword>
<keyword evidence="5" id="KW-1003">Cell membrane</keyword>
<evidence type="ECO:0000256" key="3">
    <source>
        <dbReference type="ARBA" id="ARBA00022106"/>
    </source>
</evidence>
<gene>
    <name evidence="11" type="primary">mepA_14</name>
    <name evidence="11" type="ORF">SAMEA3545359_02392</name>
</gene>
<feature type="transmembrane region" description="Helical" evidence="10">
    <location>
        <begin position="167"/>
        <end position="188"/>
    </location>
</feature>
<feature type="transmembrane region" description="Helical" evidence="10">
    <location>
        <begin position="194"/>
        <end position="217"/>
    </location>
</feature>
<evidence type="ECO:0000256" key="5">
    <source>
        <dbReference type="ARBA" id="ARBA00022475"/>
    </source>
</evidence>
<dbReference type="GO" id="GO:0015297">
    <property type="term" value="F:antiporter activity"/>
    <property type="evidence" value="ECO:0007669"/>
    <property type="project" value="InterPro"/>
</dbReference>
<dbReference type="GO" id="GO:0046677">
    <property type="term" value="P:response to antibiotic"/>
    <property type="evidence" value="ECO:0007669"/>
    <property type="project" value="UniProtKB-KW"/>
</dbReference>
<reference evidence="11" key="1">
    <citation type="submission" date="2015-09" db="EMBL/GenBank/DDBJ databases">
        <authorList>
            <consortium name="Pathogen Informatics"/>
        </authorList>
    </citation>
    <scope>NUCLEOTIDE SEQUENCE</scope>
    <source>
        <strain evidence="11">2789STDY5834896</strain>
    </source>
</reference>
<feature type="transmembrane region" description="Helical" evidence="10">
    <location>
        <begin position="418"/>
        <end position="437"/>
    </location>
</feature>
<evidence type="ECO:0000256" key="6">
    <source>
        <dbReference type="ARBA" id="ARBA00022692"/>
    </source>
</evidence>